<dbReference type="AlphaFoldDB" id="A0A7J6E8H5"/>
<dbReference type="InterPro" id="IPR038770">
    <property type="entry name" value="Na+/solute_symporter_sf"/>
</dbReference>
<keyword evidence="7" id="KW-0406">Ion transport</keyword>
<dbReference type="GO" id="GO:0012505">
    <property type="term" value="C:endomembrane system"/>
    <property type="evidence" value="ECO:0007669"/>
    <property type="project" value="TreeGrafter"/>
</dbReference>
<evidence type="ECO:0000256" key="5">
    <source>
        <dbReference type="ARBA" id="ARBA00022958"/>
    </source>
</evidence>
<dbReference type="GO" id="GO:0015297">
    <property type="term" value="F:antiporter activity"/>
    <property type="evidence" value="ECO:0007669"/>
    <property type="project" value="InterPro"/>
</dbReference>
<evidence type="ECO:0000313" key="12">
    <source>
        <dbReference type="EMBL" id="KAF4354745.1"/>
    </source>
</evidence>
<dbReference type="GO" id="GO:0006885">
    <property type="term" value="P:regulation of pH"/>
    <property type="evidence" value="ECO:0007669"/>
    <property type="project" value="TreeGrafter"/>
</dbReference>
<evidence type="ECO:0000256" key="9">
    <source>
        <dbReference type="ARBA" id="ARBA00038341"/>
    </source>
</evidence>
<dbReference type="PANTHER" id="PTHR32468:SF0">
    <property type="entry name" value="K(+)_H(+) ANTIPORTER 1"/>
    <property type="match status" value="1"/>
</dbReference>
<feature type="transmembrane region" description="Helical" evidence="10">
    <location>
        <begin position="47"/>
        <end position="71"/>
    </location>
</feature>
<dbReference type="GO" id="GO:0006813">
    <property type="term" value="P:potassium ion transport"/>
    <property type="evidence" value="ECO:0007669"/>
    <property type="project" value="UniProtKB-KW"/>
</dbReference>
<organism evidence="12 13">
    <name type="scientific">Cannabis sativa</name>
    <name type="common">Hemp</name>
    <name type="synonym">Marijuana</name>
    <dbReference type="NCBI Taxonomy" id="3483"/>
    <lineage>
        <taxon>Eukaryota</taxon>
        <taxon>Viridiplantae</taxon>
        <taxon>Streptophyta</taxon>
        <taxon>Embryophyta</taxon>
        <taxon>Tracheophyta</taxon>
        <taxon>Spermatophyta</taxon>
        <taxon>Magnoliopsida</taxon>
        <taxon>eudicotyledons</taxon>
        <taxon>Gunneridae</taxon>
        <taxon>Pentapetalae</taxon>
        <taxon>rosids</taxon>
        <taxon>fabids</taxon>
        <taxon>Rosales</taxon>
        <taxon>Cannabaceae</taxon>
        <taxon>Cannabis</taxon>
    </lineage>
</organism>
<dbReference type="PANTHER" id="PTHR32468">
    <property type="entry name" value="CATION/H + ANTIPORTER"/>
    <property type="match status" value="1"/>
</dbReference>
<dbReference type="Gene3D" id="1.20.1530.20">
    <property type="match status" value="1"/>
</dbReference>
<reference evidence="12 13" key="1">
    <citation type="journal article" date="2020" name="bioRxiv">
        <title>Sequence and annotation of 42 cannabis genomes reveals extensive copy number variation in cannabinoid synthesis and pathogen resistance genes.</title>
        <authorList>
            <person name="Mckernan K.J."/>
            <person name="Helbert Y."/>
            <person name="Kane L.T."/>
            <person name="Ebling H."/>
            <person name="Zhang L."/>
            <person name="Liu B."/>
            <person name="Eaton Z."/>
            <person name="Mclaughlin S."/>
            <person name="Kingan S."/>
            <person name="Baybayan P."/>
            <person name="Concepcion G."/>
            <person name="Jordan M."/>
            <person name="Riva A."/>
            <person name="Barbazuk W."/>
            <person name="Harkins T."/>
        </authorList>
    </citation>
    <scope>NUCLEOTIDE SEQUENCE [LARGE SCALE GENOMIC DNA]</scope>
    <source>
        <strain evidence="13">cv. Jamaican Lion 4</strain>
        <tissue evidence="12">Leaf</tissue>
    </source>
</reference>
<dbReference type="GO" id="GO:1902600">
    <property type="term" value="P:proton transmembrane transport"/>
    <property type="evidence" value="ECO:0007669"/>
    <property type="project" value="InterPro"/>
</dbReference>
<gene>
    <name evidence="12" type="ORF">G4B88_031285</name>
</gene>
<comment type="subcellular location">
    <subcellularLocation>
        <location evidence="1">Membrane</location>
        <topology evidence="1">Multi-pass membrane protein</topology>
    </subcellularLocation>
</comment>
<evidence type="ECO:0000256" key="7">
    <source>
        <dbReference type="ARBA" id="ARBA00023065"/>
    </source>
</evidence>
<dbReference type="EMBL" id="JAATIQ010000472">
    <property type="protein sequence ID" value="KAF4354745.1"/>
    <property type="molecule type" value="Genomic_DNA"/>
</dbReference>
<evidence type="ECO:0000256" key="6">
    <source>
        <dbReference type="ARBA" id="ARBA00022989"/>
    </source>
</evidence>
<sequence>MDEFTNHIEELNSKLVFMGMSLSITAFPVLSRILAELKLFTTQVGETAMAATAFNDVAAWILLALAVALVGNGDSGGGKSPLVSLWVLISGVVFVVFMMMVVQTIMKWVARRCSSEGDMVDKAYICLTLAGVMVSGFLTDLIGIH</sequence>
<evidence type="ECO:0000256" key="1">
    <source>
        <dbReference type="ARBA" id="ARBA00004141"/>
    </source>
</evidence>
<accession>A0A7J6E8H5</accession>
<dbReference type="InterPro" id="IPR006153">
    <property type="entry name" value="Cation/H_exchanger_TM"/>
</dbReference>
<feature type="transmembrane region" description="Helical" evidence="10">
    <location>
        <begin position="83"/>
        <end position="102"/>
    </location>
</feature>
<feature type="transmembrane region" description="Helical" evidence="10">
    <location>
        <begin position="15"/>
        <end position="35"/>
    </location>
</feature>
<keyword evidence="5" id="KW-0630">Potassium</keyword>
<evidence type="ECO:0000256" key="8">
    <source>
        <dbReference type="ARBA" id="ARBA00023136"/>
    </source>
</evidence>
<evidence type="ECO:0000256" key="4">
    <source>
        <dbReference type="ARBA" id="ARBA00022692"/>
    </source>
</evidence>
<feature type="transmembrane region" description="Helical" evidence="10">
    <location>
        <begin position="123"/>
        <end position="144"/>
    </location>
</feature>
<dbReference type="Proteomes" id="UP000583929">
    <property type="component" value="Unassembled WGS sequence"/>
</dbReference>
<evidence type="ECO:0000256" key="2">
    <source>
        <dbReference type="ARBA" id="ARBA00022448"/>
    </source>
</evidence>
<evidence type="ECO:0000256" key="10">
    <source>
        <dbReference type="SAM" id="Phobius"/>
    </source>
</evidence>
<dbReference type="Pfam" id="PF00999">
    <property type="entry name" value="Na_H_Exchanger"/>
    <property type="match status" value="1"/>
</dbReference>
<evidence type="ECO:0000259" key="11">
    <source>
        <dbReference type="Pfam" id="PF00999"/>
    </source>
</evidence>
<keyword evidence="8 10" id="KW-0472">Membrane</keyword>
<dbReference type="InterPro" id="IPR050794">
    <property type="entry name" value="CPA2_transporter"/>
</dbReference>
<dbReference type="GO" id="GO:0016020">
    <property type="term" value="C:membrane"/>
    <property type="evidence" value="ECO:0007669"/>
    <property type="project" value="UniProtKB-SubCell"/>
</dbReference>
<feature type="domain" description="Cation/H+ exchanger transmembrane" evidence="11">
    <location>
        <begin position="15"/>
        <end position="145"/>
    </location>
</feature>
<keyword evidence="2" id="KW-0813">Transport</keyword>
<comment type="caution">
    <text evidence="12">The sequence shown here is derived from an EMBL/GenBank/DDBJ whole genome shotgun (WGS) entry which is preliminary data.</text>
</comment>
<evidence type="ECO:0000313" key="13">
    <source>
        <dbReference type="Proteomes" id="UP000583929"/>
    </source>
</evidence>
<protein>
    <recommendedName>
        <fullName evidence="11">Cation/H+ exchanger transmembrane domain-containing protein</fullName>
    </recommendedName>
</protein>
<name>A0A7J6E8H5_CANSA</name>
<comment type="similarity">
    <text evidence="9">Belongs to the monovalent cation:proton antiporter 2 (CPA2) transporter (TC 2.A.37) family. CHX (TC 2.A.37.4) subfamily.</text>
</comment>
<evidence type="ECO:0000256" key="3">
    <source>
        <dbReference type="ARBA" id="ARBA00022538"/>
    </source>
</evidence>
<keyword evidence="13" id="KW-1185">Reference proteome</keyword>
<keyword evidence="4 10" id="KW-0812">Transmembrane</keyword>
<keyword evidence="3" id="KW-0633">Potassium transport</keyword>
<proteinExistence type="inferred from homology"/>
<keyword evidence="6 10" id="KW-1133">Transmembrane helix</keyword>